<dbReference type="InterPro" id="IPR006509">
    <property type="entry name" value="RBM39_SF"/>
</dbReference>
<dbReference type="Proteomes" id="UP001139887">
    <property type="component" value="Unassembled WGS sequence"/>
</dbReference>
<feature type="compositionally biased region" description="Polar residues" evidence="7">
    <location>
        <begin position="365"/>
        <end position="380"/>
    </location>
</feature>
<evidence type="ECO:0000256" key="5">
    <source>
        <dbReference type="ARBA" id="ARBA00023187"/>
    </source>
</evidence>
<dbReference type="InterPro" id="IPR012677">
    <property type="entry name" value="Nucleotide-bd_a/b_plait_sf"/>
</dbReference>
<evidence type="ECO:0000313" key="10">
    <source>
        <dbReference type="Proteomes" id="UP001139887"/>
    </source>
</evidence>
<dbReference type="OrthoDB" id="5411533at2759"/>
<keyword evidence="2" id="KW-0507">mRNA processing</keyword>
<keyword evidence="3" id="KW-0677">Repeat</keyword>
<dbReference type="InterPro" id="IPR000504">
    <property type="entry name" value="RRM_dom"/>
</dbReference>
<sequence>MAEKIDVDALLDAPFKNSKVVEEQNSAKKATGVSSTTNAKVDPAHAEPAEDRSVASRDIERRLRRSRSRSRSSRSRHRSRHSHRHDDDRHYSDYRRSRRIDDSPRDYHRDRHYDRYEYRSSHRSPSRRRRRRRSSSPIRSHSASRERKSRRRSPSPEVDESERDLRTVFAMQLSSRLHRRDLIEFFSQAGRVRDAHIVSEKGSRRSRGVAYVEFYAVESAIKAVSLSGQRLLNVPIIVQPSEAEKNRKNTVKQYSADGAPLTTSTEENTLVVVRELMVDMEAADMRRFFDLFGVVEHCRVAPMPAEADGEREPTEWTAYVKLNSSTAARRAVDKLNGMELFGIRLRVRMARKSEQEREQRHFSENKTPASTTAPKTQSPMNVAPNRASDQPYEIMLLKNMVNPEEETEENWRAELEEDVKGECVKFGPITRVFIDSLPDCDIYVQFGNVSSANNAQRSMNGRWFGGRQISAELVSSDHFQQRLSIR</sequence>
<dbReference type="InterPro" id="IPR003954">
    <property type="entry name" value="RRM_euk-type"/>
</dbReference>
<name>A0A9W8I798_9FUNG</name>
<dbReference type="CDD" id="cd12283">
    <property type="entry name" value="RRM1_RBM39_like"/>
    <property type="match status" value="1"/>
</dbReference>
<dbReference type="PANTHER" id="PTHR48036">
    <property type="entry name" value="SPLICING FACTOR (PAD-1), PUTATIVE (AFU_ORTHOLOGUE AFUA_1G15810)-RELATED"/>
    <property type="match status" value="1"/>
</dbReference>
<feature type="compositionally biased region" description="Basic and acidic residues" evidence="7">
    <location>
        <begin position="84"/>
        <end position="120"/>
    </location>
</feature>
<feature type="compositionally biased region" description="Basic residues" evidence="7">
    <location>
        <begin position="121"/>
        <end position="134"/>
    </location>
</feature>
<comment type="caution">
    <text evidence="9">The sequence shown here is derived from an EMBL/GenBank/DDBJ whole genome shotgun (WGS) entry which is preliminary data.</text>
</comment>
<comment type="similarity">
    <text evidence="1">Belongs to the HTATSF1 family.</text>
</comment>
<reference evidence="9" key="1">
    <citation type="submission" date="2022-07" db="EMBL/GenBank/DDBJ databases">
        <title>Phylogenomic reconstructions and comparative analyses of Kickxellomycotina fungi.</title>
        <authorList>
            <person name="Reynolds N.K."/>
            <person name="Stajich J.E."/>
            <person name="Barry K."/>
            <person name="Grigoriev I.V."/>
            <person name="Crous P."/>
            <person name="Smith M.E."/>
        </authorList>
    </citation>
    <scope>NUCLEOTIDE SEQUENCE</scope>
    <source>
        <strain evidence="9">NRRL 1566</strain>
    </source>
</reference>
<feature type="compositionally biased region" description="Basic residues" evidence="7">
    <location>
        <begin position="62"/>
        <end position="83"/>
    </location>
</feature>
<dbReference type="SUPFAM" id="SSF54928">
    <property type="entry name" value="RNA-binding domain, RBD"/>
    <property type="match status" value="2"/>
</dbReference>
<keyword evidence="5" id="KW-0508">mRNA splicing</keyword>
<dbReference type="Pfam" id="PF00076">
    <property type="entry name" value="RRM_1"/>
    <property type="match status" value="3"/>
</dbReference>
<dbReference type="InterPro" id="IPR035979">
    <property type="entry name" value="RBD_domain_sf"/>
</dbReference>
<feature type="region of interest" description="Disordered" evidence="7">
    <location>
        <begin position="352"/>
        <end position="386"/>
    </location>
</feature>
<evidence type="ECO:0000259" key="8">
    <source>
        <dbReference type="PROSITE" id="PS50102"/>
    </source>
</evidence>
<dbReference type="GO" id="GO:0000398">
    <property type="term" value="P:mRNA splicing, via spliceosome"/>
    <property type="evidence" value="ECO:0007669"/>
    <property type="project" value="UniProtKB-ARBA"/>
</dbReference>
<evidence type="ECO:0000256" key="3">
    <source>
        <dbReference type="ARBA" id="ARBA00022737"/>
    </source>
</evidence>
<evidence type="ECO:0000256" key="6">
    <source>
        <dbReference type="PROSITE-ProRule" id="PRU00176"/>
    </source>
</evidence>
<dbReference type="Gene3D" id="3.30.70.330">
    <property type="match status" value="3"/>
</dbReference>
<feature type="compositionally biased region" description="Basic and acidic residues" evidence="7">
    <location>
        <begin position="352"/>
        <end position="364"/>
    </location>
</feature>
<dbReference type="PROSITE" id="PS50102">
    <property type="entry name" value="RRM"/>
    <property type="match status" value="2"/>
</dbReference>
<dbReference type="FunFam" id="3.30.70.330:FF:000105">
    <property type="entry name" value="HIV Tat-specific factor 1 homolog"/>
    <property type="match status" value="1"/>
</dbReference>
<evidence type="ECO:0000256" key="4">
    <source>
        <dbReference type="ARBA" id="ARBA00022884"/>
    </source>
</evidence>
<protein>
    <submittedName>
        <fullName evidence="9">Splicing factor</fullName>
    </submittedName>
</protein>
<evidence type="ECO:0000256" key="1">
    <source>
        <dbReference type="ARBA" id="ARBA00007747"/>
    </source>
</evidence>
<evidence type="ECO:0000256" key="7">
    <source>
        <dbReference type="SAM" id="MobiDB-lite"/>
    </source>
</evidence>
<evidence type="ECO:0000256" key="2">
    <source>
        <dbReference type="ARBA" id="ARBA00022664"/>
    </source>
</evidence>
<gene>
    <name evidence="9" type="primary">rsd1</name>
    <name evidence="9" type="ORF">IWW36_003693</name>
</gene>
<dbReference type="SMART" id="SM00361">
    <property type="entry name" value="RRM_1"/>
    <property type="match status" value="1"/>
</dbReference>
<organism evidence="9 10">
    <name type="scientific">Coemansia brasiliensis</name>
    <dbReference type="NCBI Taxonomy" id="2650707"/>
    <lineage>
        <taxon>Eukaryota</taxon>
        <taxon>Fungi</taxon>
        <taxon>Fungi incertae sedis</taxon>
        <taxon>Zoopagomycota</taxon>
        <taxon>Kickxellomycotina</taxon>
        <taxon>Kickxellomycetes</taxon>
        <taxon>Kickxellales</taxon>
        <taxon>Kickxellaceae</taxon>
        <taxon>Coemansia</taxon>
    </lineage>
</organism>
<feature type="domain" description="RRM" evidence="8">
    <location>
        <begin position="269"/>
        <end position="352"/>
    </location>
</feature>
<feature type="domain" description="RRM" evidence="8">
    <location>
        <begin position="166"/>
        <end position="243"/>
    </location>
</feature>
<accession>A0A9W8I798</accession>
<dbReference type="AlphaFoldDB" id="A0A9W8I798"/>
<feature type="compositionally biased region" description="Basic and acidic residues" evidence="7">
    <location>
        <begin position="42"/>
        <end position="61"/>
    </location>
</feature>
<dbReference type="CDD" id="cd00590">
    <property type="entry name" value="RRM_SF"/>
    <property type="match status" value="1"/>
</dbReference>
<feature type="compositionally biased region" description="Polar residues" evidence="7">
    <location>
        <begin position="27"/>
        <end position="39"/>
    </location>
</feature>
<keyword evidence="4 6" id="KW-0694">RNA-binding</keyword>
<proteinExistence type="inferred from homology"/>
<dbReference type="CDD" id="cd12285">
    <property type="entry name" value="RRM3_RBM39_like"/>
    <property type="match status" value="1"/>
</dbReference>
<dbReference type="GO" id="GO:0005684">
    <property type="term" value="C:U2-type spliceosomal complex"/>
    <property type="evidence" value="ECO:0007669"/>
    <property type="project" value="UniProtKB-ARBA"/>
</dbReference>
<evidence type="ECO:0000313" key="9">
    <source>
        <dbReference type="EMBL" id="KAJ2847744.1"/>
    </source>
</evidence>
<dbReference type="EMBL" id="JANBUW010000268">
    <property type="protein sequence ID" value="KAJ2847744.1"/>
    <property type="molecule type" value="Genomic_DNA"/>
</dbReference>
<keyword evidence="10" id="KW-1185">Reference proteome</keyword>
<dbReference type="GO" id="GO:0003723">
    <property type="term" value="F:RNA binding"/>
    <property type="evidence" value="ECO:0007669"/>
    <property type="project" value="UniProtKB-UniRule"/>
</dbReference>
<feature type="region of interest" description="Disordered" evidence="7">
    <location>
        <begin position="1"/>
        <end position="163"/>
    </location>
</feature>
<dbReference type="SMART" id="SM00360">
    <property type="entry name" value="RRM"/>
    <property type="match status" value="3"/>
</dbReference>